<evidence type="ECO:0000256" key="9">
    <source>
        <dbReference type="ARBA" id="ARBA00023136"/>
    </source>
</evidence>
<protein>
    <recommendedName>
        <fullName evidence="13">Dolichyl-phosphate-mannose-protein mannosyltransferase</fullName>
    </recommendedName>
</protein>
<comment type="pathway">
    <text evidence="2">Glycolipid biosynthesis; glycosylphosphatidylinositol-anchor biosynthesis.</text>
</comment>
<evidence type="ECO:0008006" key="13">
    <source>
        <dbReference type="Google" id="ProtNLM"/>
    </source>
</evidence>
<keyword evidence="9 10" id="KW-0472">Membrane</keyword>
<proteinExistence type="predicted"/>
<gene>
    <name evidence="11" type="ORF">EV186_101798</name>
</gene>
<feature type="transmembrane region" description="Helical" evidence="10">
    <location>
        <begin position="295"/>
        <end position="322"/>
    </location>
</feature>
<feature type="transmembrane region" description="Helical" evidence="10">
    <location>
        <begin position="381"/>
        <end position="406"/>
    </location>
</feature>
<comment type="caution">
    <text evidence="11">The sequence shown here is derived from an EMBL/GenBank/DDBJ whole genome shotgun (WGS) entry which is preliminary data.</text>
</comment>
<dbReference type="UniPathway" id="UPA00196"/>
<feature type="transmembrane region" description="Helical" evidence="10">
    <location>
        <begin position="334"/>
        <end position="352"/>
    </location>
</feature>
<name>A0A4R6SMP8_LABRH</name>
<evidence type="ECO:0000256" key="7">
    <source>
        <dbReference type="ARBA" id="ARBA00022824"/>
    </source>
</evidence>
<dbReference type="PANTHER" id="PTHR12468:SF2">
    <property type="entry name" value="GPI MANNOSYLTRANSFERASE 2"/>
    <property type="match status" value="1"/>
</dbReference>
<evidence type="ECO:0000256" key="10">
    <source>
        <dbReference type="SAM" id="Phobius"/>
    </source>
</evidence>
<dbReference type="GO" id="GO:0006506">
    <property type="term" value="P:GPI anchor biosynthetic process"/>
    <property type="evidence" value="ECO:0007669"/>
    <property type="project" value="UniProtKB-UniPathway"/>
</dbReference>
<dbReference type="GO" id="GO:0004376">
    <property type="term" value="F:GPI mannosyltransferase activity"/>
    <property type="evidence" value="ECO:0007669"/>
    <property type="project" value="InterPro"/>
</dbReference>
<evidence type="ECO:0000256" key="3">
    <source>
        <dbReference type="ARBA" id="ARBA00022502"/>
    </source>
</evidence>
<keyword evidence="4" id="KW-0328">Glycosyltransferase</keyword>
<keyword evidence="12" id="KW-1185">Reference proteome</keyword>
<feature type="transmembrane region" description="Helical" evidence="10">
    <location>
        <begin position="37"/>
        <end position="58"/>
    </location>
</feature>
<keyword evidence="7" id="KW-0256">Endoplasmic reticulum</keyword>
<organism evidence="11 12">
    <name type="scientific">Labedaea rhizosphaerae</name>
    <dbReference type="NCBI Taxonomy" id="598644"/>
    <lineage>
        <taxon>Bacteria</taxon>
        <taxon>Bacillati</taxon>
        <taxon>Actinomycetota</taxon>
        <taxon>Actinomycetes</taxon>
        <taxon>Pseudonocardiales</taxon>
        <taxon>Pseudonocardiaceae</taxon>
        <taxon>Labedaea</taxon>
    </lineage>
</organism>
<evidence type="ECO:0000256" key="1">
    <source>
        <dbReference type="ARBA" id="ARBA00004477"/>
    </source>
</evidence>
<feature type="transmembrane region" description="Helical" evidence="10">
    <location>
        <begin position="358"/>
        <end position="374"/>
    </location>
</feature>
<evidence type="ECO:0000256" key="6">
    <source>
        <dbReference type="ARBA" id="ARBA00022692"/>
    </source>
</evidence>
<keyword evidence="5" id="KW-0808">Transferase</keyword>
<evidence type="ECO:0000313" key="11">
    <source>
        <dbReference type="EMBL" id="TDQ04840.1"/>
    </source>
</evidence>
<evidence type="ECO:0000256" key="2">
    <source>
        <dbReference type="ARBA" id="ARBA00004687"/>
    </source>
</evidence>
<comment type="subcellular location">
    <subcellularLocation>
        <location evidence="1">Endoplasmic reticulum membrane</location>
        <topology evidence="1">Multi-pass membrane protein</topology>
    </subcellularLocation>
</comment>
<feature type="transmembrane region" description="Helical" evidence="10">
    <location>
        <begin position="247"/>
        <end position="265"/>
    </location>
</feature>
<feature type="transmembrane region" description="Helical" evidence="10">
    <location>
        <begin position="205"/>
        <end position="235"/>
    </location>
</feature>
<dbReference type="InterPro" id="IPR007315">
    <property type="entry name" value="PIG-V/Gpi18"/>
</dbReference>
<dbReference type="AlphaFoldDB" id="A0A4R6SMP8"/>
<dbReference type="PANTHER" id="PTHR12468">
    <property type="entry name" value="GPI MANNOSYLTRANSFERASE 2"/>
    <property type="match status" value="1"/>
</dbReference>
<sequence>MSATELTRSEPDLRATDLAQLRTAAVRRVRLARLLRLTAPALIFLGIREFSLLVVSWMTSKNQMSMGDALTSWDGQWFLAIARNGYDGVPGDLVDAFNRRADDTPMAFFPGYPTVTRWLAGADGPGGIGYVAAALAVTIVCGVVCSYGLARLGTIVPGGSRKVGLVLVALFAAAPMSIVLEMTYSEAMFCALAVWAVLGVLERNWLVAGVACGLAGLVRPTSAALIAAVGVAAIVAVVRKQDGWRPWATLVLAPFGLVAYLLWVASRTDDLFGWFTLQDQGWDSGFDGGAATVKYIASALATGSSVLEVATVGLIVAALVLLGAMIRGRLPWPLIVYGAGVLVMDLGSNGLFNSKARLMVPAFVLLLPLAIGLVRRRPATLWLTLAGFVLAGCWFGAYSITGWHYAI</sequence>
<dbReference type="Proteomes" id="UP000295444">
    <property type="component" value="Unassembled WGS sequence"/>
</dbReference>
<evidence type="ECO:0000256" key="4">
    <source>
        <dbReference type="ARBA" id="ARBA00022676"/>
    </source>
</evidence>
<accession>A0A4R6SMP8</accession>
<keyword evidence="3" id="KW-0337">GPI-anchor biosynthesis</keyword>
<dbReference type="EMBL" id="SNXZ01000001">
    <property type="protein sequence ID" value="TDQ04840.1"/>
    <property type="molecule type" value="Genomic_DNA"/>
</dbReference>
<evidence type="ECO:0000256" key="8">
    <source>
        <dbReference type="ARBA" id="ARBA00022989"/>
    </source>
</evidence>
<keyword evidence="8 10" id="KW-1133">Transmembrane helix</keyword>
<evidence type="ECO:0000313" key="12">
    <source>
        <dbReference type="Proteomes" id="UP000295444"/>
    </source>
</evidence>
<dbReference type="RefSeq" id="WP_243753803.1">
    <property type="nucleotide sequence ID" value="NZ_SNXZ01000001.1"/>
</dbReference>
<evidence type="ECO:0000256" key="5">
    <source>
        <dbReference type="ARBA" id="ARBA00022679"/>
    </source>
</evidence>
<keyword evidence="6 10" id="KW-0812">Transmembrane</keyword>
<dbReference type="GO" id="GO:0016020">
    <property type="term" value="C:membrane"/>
    <property type="evidence" value="ECO:0007669"/>
    <property type="project" value="GOC"/>
</dbReference>
<feature type="transmembrane region" description="Helical" evidence="10">
    <location>
        <begin position="128"/>
        <end position="150"/>
    </location>
</feature>
<dbReference type="GO" id="GO:0000009">
    <property type="term" value="F:alpha-1,6-mannosyltransferase activity"/>
    <property type="evidence" value="ECO:0007669"/>
    <property type="project" value="InterPro"/>
</dbReference>
<feature type="transmembrane region" description="Helical" evidence="10">
    <location>
        <begin position="162"/>
        <end position="185"/>
    </location>
</feature>
<reference evidence="11 12" key="1">
    <citation type="submission" date="2019-03" db="EMBL/GenBank/DDBJ databases">
        <title>Genomic Encyclopedia of Type Strains, Phase IV (KMG-IV): sequencing the most valuable type-strain genomes for metagenomic binning, comparative biology and taxonomic classification.</title>
        <authorList>
            <person name="Goeker M."/>
        </authorList>
    </citation>
    <scope>NUCLEOTIDE SEQUENCE [LARGE SCALE GENOMIC DNA]</scope>
    <source>
        <strain evidence="11 12">DSM 45361</strain>
    </source>
</reference>